<comment type="caution">
    <text evidence="4">The sequence shown here is derived from an EMBL/GenBank/DDBJ whole genome shotgun (WGS) entry which is preliminary data.</text>
</comment>
<evidence type="ECO:0000313" key="5">
    <source>
        <dbReference type="Proteomes" id="UP001521137"/>
    </source>
</evidence>
<feature type="domain" description="HTH cro/C1-type" evidence="3">
    <location>
        <begin position="7"/>
        <end position="61"/>
    </location>
</feature>
<dbReference type="InterPro" id="IPR010982">
    <property type="entry name" value="Lambda_DNA-bd_dom_sf"/>
</dbReference>
<feature type="transmembrane region" description="Helical" evidence="2">
    <location>
        <begin position="98"/>
        <end position="117"/>
    </location>
</feature>
<dbReference type="RefSeq" id="WP_235310627.1">
    <property type="nucleotide sequence ID" value="NZ_JAKGAS010000001.1"/>
</dbReference>
<proteinExistence type="predicted"/>
<evidence type="ECO:0000256" key="1">
    <source>
        <dbReference type="ARBA" id="ARBA00023125"/>
    </source>
</evidence>
<dbReference type="PANTHER" id="PTHR46558:SF11">
    <property type="entry name" value="HTH-TYPE TRANSCRIPTIONAL REGULATOR XRE"/>
    <property type="match status" value="1"/>
</dbReference>
<feature type="transmembrane region" description="Helical" evidence="2">
    <location>
        <begin position="207"/>
        <end position="226"/>
    </location>
</feature>
<keyword evidence="2" id="KW-0812">Transmembrane</keyword>
<accession>A0ABS9D3X9</accession>
<keyword evidence="2" id="KW-1133">Transmembrane helix</keyword>
<reference evidence="4 5" key="1">
    <citation type="submission" date="2022-01" db="EMBL/GenBank/DDBJ databases">
        <title>Paraglaciecola sp. G1-23.</title>
        <authorList>
            <person name="Jin M.S."/>
            <person name="Han D.M."/>
            <person name="Kim H.M."/>
            <person name="Jeon C.O."/>
        </authorList>
    </citation>
    <scope>NUCLEOTIDE SEQUENCE [LARGE SCALE GENOMIC DNA]</scope>
    <source>
        <strain evidence="4 5">G1-23</strain>
    </source>
</reference>
<evidence type="ECO:0000313" key="4">
    <source>
        <dbReference type="EMBL" id="MCF2947115.1"/>
    </source>
</evidence>
<organism evidence="4 5">
    <name type="scientific">Paraglaciecola algarum</name>
    <dbReference type="NCBI Taxonomy" id="3050085"/>
    <lineage>
        <taxon>Bacteria</taxon>
        <taxon>Pseudomonadati</taxon>
        <taxon>Pseudomonadota</taxon>
        <taxon>Gammaproteobacteria</taxon>
        <taxon>Alteromonadales</taxon>
        <taxon>Alteromonadaceae</taxon>
        <taxon>Paraglaciecola</taxon>
    </lineage>
</organism>
<keyword evidence="5" id="KW-1185">Reference proteome</keyword>
<protein>
    <submittedName>
        <fullName evidence="4">Helix-turn-helix domain-containing protein</fullName>
    </submittedName>
</protein>
<sequence>MSLGKKLKTLRAEHNLSQPELAEKIGIEQSYLSKLENDKSIPSNDIFNNILATFGLTIETFMADITDLTVLLTLQQIPDIRHYLASRKEHSEKLRRRFLYFSSLLIVVATSLFYAGFSKLVFPVLQYQYESKWVVLEGEPDNIFSNRLNNRVSGISEELKAEIHSRTDEKVLISPVNKGRYFVMEVDGGKRKYHQINTIIVQQPVNAWLQILGVFLFSAGIMGFILERKL</sequence>
<dbReference type="Pfam" id="PF12844">
    <property type="entry name" value="HTH_19"/>
    <property type="match status" value="1"/>
</dbReference>
<dbReference type="Gene3D" id="1.10.260.40">
    <property type="entry name" value="lambda repressor-like DNA-binding domains"/>
    <property type="match status" value="1"/>
</dbReference>
<dbReference type="SMART" id="SM00530">
    <property type="entry name" value="HTH_XRE"/>
    <property type="match status" value="1"/>
</dbReference>
<evidence type="ECO:0000259" key="3">
    <source>
        <dbReference type="PROSITE" id="PS50943"/>
    </source>
</evidence>
<dbReference type="Proteomes" id="UP001521137">
    <property type="component" value="Unassembled WGS sequence"/>
</dbReference>
<keyword evidence="1" id="KW-0238">DNA-binding</keyword>
<keyword evidence="2" id="KW-0472">Membrane</keyword>
<dbReference type="InterPro" id="IPR001387">
    <property type="entry name" value="Cro/C1-type_HTH"/>
</dbReference>
<evidence type="ECO:0000256" key="2">
    <source>
        <dbReference type="SAM" id="Phobius"/>
    </source>
</evidence>
<dbReference type="PROSITE" id="PS50943">
    <property type="entry name" value="HTH_CROC1"/>
    <property type="match status" value="1"/>
</dbReference>
<dbReference type="EMBL" id="JAKGAS010000001">
    <property type="protein sequence ID" value="MCF2947115.1"/>
    <property type="molecule type" value="Genomic_DNA"/>
</dbReference>
<dbReference type="CDD" id="cd00093">
    <property type="entry name" value="HTH_XRE"/>
    <property type="match status" value="1"/>
</dbReference>
<dbReference type="PANTHER" id="PTHR46558">
    <property type="entry name" value="TRACRIPTIONAL REGULATORY PROTEIN-RELATED-RELATED"/>
    <property type="match status" value="1"/>
</dbReference>
<gene>
    <name evidence="4" type="ORF">L0668_03285</name>
</gene>
<name>A0ABS9D3X9_9ALTE</name>
<dbReference type="SUPFAM" id="SSF47413">
    <property type="entry name" value="lambda repressor-like DNA-binding domains"/>
    <property type="match status" value="1"/>
</dbReference>